<evidence type="ECO:0000313" key="2">
    <source>
        <dbReference type="Proteomes" id="UP000054477"/>
    </source>
</evidence>
<accession>A0A0C9WH38</accession>
<dbReference type="InterPro" id="IPR011990">
    <property type="entry name" value="TPR-like_helical_dom_sf"/>
</dbReference>
<protein>
    <recommendedName>
        <fullName evidence="3">Kinesin light chain</fullName>
    </recommendedName>
</protein>
<proteinExistence type="predicted"/>
<dbReference type="Proteomes" id="UP000054477">
    <property type="component" value="Unassembled WGS sequence"/>
</dbReference>
<dbReference type="HOGENOM" id="CLU_112547_0_0_1"/>
<dbReference type="SUPFAM" id="SSF48452">
    <property type="entry name" value="TPR-like"/>
    <property type="match status" value="1"/>
</dbReference>
<gene>
    <name evidence="1" type="ORF">K443DRAFT_15156</name>
</gene>
<organism evidence="1 2">
    <name type="scientific">Laccaria amethystina LaAM-08-1</name>
    <dbReference type="NCBI Taxonomy" id="1095629"/>
    <lineage>
        <taxon>Eukaryota</taxon>
        <taxon>Fungi</taxon>
        <taxon>Dikarya</taxon>
        <taxon>Basidiomycota</taxon>
        <taxon>Agaricomycotina</taxon>
        <taxon>Agaricomycetes</taxon>
        <taxon>Agaricomycetidae</taxon>
        <taxon>Agaricales</taxon>
        <taxon>Agaricineae</taxon>
        <taxon>Hydnangiaceae</taxon>
        <taxon>Laccaria</taxon>
    </lineage>
</organism>
<sequence length="127" mass="13885">MANLASTYSYLEKYKEAEKLQIQALEASSKVLGGGHPHTISAMTNLAAIHNAISQSMNVDDAENEVFNTSPGVSVTQGMEEGNVDPESLHASNWVLSEDYSHAVEPPVNYPSINNVCDRVLLKRKRL</sequence>
<dbReference type="OrthoDB" id="3038484at2759"/>
<reference evidence="1 2" key="1">
    <citation type="submission" date="2014-04" db="EMBL/GenBank/DDBJ databases">
        <authorList>
            <consortium name="DOE Joint Genome Institute"/>
            <person name="Kuo A."/>
            <person name="Kohler A."/>
            <person name="Nagy L.G."/>
            <person name="Floudas D."/>
            <person name="Copeland A."/>
            <person name="Barry K.W."/>
            <person name="Cichocki N."/>
            <person name="Veneault-Fourrey C."/>
            <person name="LaButti K."/>
            <person name="Lindquist E.A."/>
            <person name="Lipzen A."/>
            <person name="Lundell T."/>
            <person name="Morin E."/>
            <person name="Murat C."/>
            <person name="Sun H."/>
            <person name="Tunlid A."/>
            <person name="Henrissat B."/>
            <person name="Grigoriev I.V."/>
            <person name="Hibbett D.S."/>
            <person name="Martin F."/>
            <person name="Nordberg H.P."/>
            <person name="Cantor M.N."/>
            <person name="Hua S.X."/>
        </authorList>
    </citation>
    <scope>NUCLEOTIDE SEQUENCE [LARGE SCALE GENOMIC DNA]</scope>
    <source>
        <strain evidence="1 2">LaAM-08-1</strain>
    </source>
</reference>
<evidence type="ECO:0008006" key="3">
    <source>
        <dbReference type="Google" id="ProtNLM"/>
    </source>
</evidence>
<dbReference type="Gene3D" id="1.25.40.10">
    <property type="entry name" value="Tetratricopeptide repeat domain"/>
    <property type="match status" value="1"/>
</dbReference>
<dbReference type="EMBL" id="KN839165">
    <property type="protein sequence ID" value="KIJ90519.1"/>
    <property type="molecule type" value="Genomic_DNA"/>
</dbReference>
<keyword evidence="2" id="KW-1185">Reference proteome</keyword>
<name>A0A0C9WH38_9AGAR</name>
<reference evidence="2" key="2">
    <citation type="submission" date="2015-01" db="EMBL/GenBank/DDBJ databases">
        <title>Evolutionary Origins and Diversification of the Mycorrhizal Mutualists.</title>
        <authorList>
            <consortium name="DOE Joint Genome Institute"/>
            <consortium name="Mycorrhizal Genomics Consortium"/>
            <person name="Kohler A."/>
            <person name="Kuo A."/>
            <person name="Nagy L.G."/>
            <person name="Floudas D."/>
            <person name="Copeland A."/>
            <person name="Barry K.W."/>
            <person name="Cichocki N."/>
            <person name="Veneault-Fourrey C."/>
            <person name="LaButti K."/>
            <person name="Lindquist E.A."/>
            <person name="Lipzen A."/>
            <person name="Lundell T."/>
            <person name="Morin E."/>
            <person name="Murat C."/>
            <person name="Riley R."/>
            <person name="Ohm R."/>
            <person name="Sun H."/>
            <person name="Tunlid A."/>
            <person name="Henrissat B."/>
            <person name="Grigoriev I.V."/>
            <person name="Hibbett D.S."/>
            <person name="Martin F."/>
        </authorList>
    </citation>
    <scope>NUCLEOTIDE SEQUENCE [LARGE SCALE GENOMIC DNA]</scope>
    <source>
        <strain evidence="2">LaAM-08-1</strain>
    </source>
</reference>
<dbReference type="AlphaFoldDB" id="A0A0C9WH38"/>
<evidence type="ECO:0000313" key="1">
    <source>
        <dbReference type="EMBL" id="KIJ90519.1"/>
    </source>
</evidence>
<dbReference type="Pfam" id="PF13424">
    <property type="entry name" value="TPR_12"/>
    <property type="match status" value="1"/>
</dbReference>